<keyword evidence="4" id="KW-1185">Reference proteome</keyword>
<feature type="compositionally biased region" description="Basic and acidic residues" evidence="1">
    <location>
        <begin position="70"/>
        <end position="87"/>
    </location>
</feature>
<dbReference type="OrthoDB" id="2691730at2"/>
<dbReference type="InterPro" id="IPR003770">
    <property type="entry name" value="MLTG-like"/>
</dbReference>
<gene>
    <name evidence="3" type="ORF">FN924_10680</name>
</gene>
<reference evidence="3 4" key="1">
    <citation type="submission" date="2019-07" db="EMBL/GenBank/DDBJ databases">
        <authorList>
            <person name="Li J."/>
        </authorList>
    </citation>
    <scope>NUCLEOTIDE SEQUENCE [LARGE SCALE GENOMIC DNA]</scope>
    <source>
        <strain evidence="3 4">TKL69</strain>
    </source>
</reference>
<name>A0A516KGU6_9BACI</name>
<dbReference type="AlphaFoldDB" id="A0A516KGU6"/>
<protein>
    <recommendedName>
        <fullName evidence="5">Endolytic transglycosylase MltG</fullName>
    </recommendedName>
</protein>
<accession>A0A516KGU6</accession>
<evidence type="ECO:0000313" key="3">
    <source>
        <dbReference type="EMBL" id="QDP40614.1"/>
    </source>
</evidence>
<keyword evidence="2" id="KW-0812">Transmembrane</keyword>
<dbReference type="Pfam" id="PF02618">
    <property type="entry name" value="YceG"/>
    <property type="match status" value="1"/>
</dbReference>
<dbReference type="RefSeq" id="WP_143894356.1">
    <property type="nucleotide sequence ID" value="NZ_CP041666.1"/>
</dbReference>
<feature type="region of interest" description="Disordered" evidence="1">
    <location>
        <begin position="46"/>
        <end position="105"/>
    </location>
</feature>
<evidence type="ECO:0000256" key="2">
    <source>
        <dbReference type="SAM" id="Phobius"/>
    </source>
</evidence>
<sequence length="171" mass="19210">MKYTIRAFSIGIFAATFVIAIAYFFLNNETELTSKEMIKQLEEEGYTVSQAGETAEEPTKESSNEQPEVTEEKPEQPEEDAPTKEEPPADTDEQAVEETPSKEQETYKLVIEYGTSLSTVFQNLEQAGVIKSAQEFSTFVTENGYETEIQAGEFELKTNMTYQQVADALTK</sequence>
<dbReference type="Gene3D" id="3.30.1490.480">
    <property type="entry name" value="Endolytic murein transglycosylase"/>
    <property type="match status" value="1"/>
</dbReference>
<evidence type="ECO:0000313" key="4">
    <source>
        <dbReference type="Proteomes" id="UP000315215"/>
    </source>
</evidence>
<evidence type="ECO:0008006" key="5">
    <source>
        <dbReference type="Google" id="ProtNLM"/>
    </source>
</evidence>
<feature type="transmembrane region" description="Helical" evidence="2">
    <location>
        <begin position="7"/>
        <end position="26"/>
    </location>
</feature>
<dbReference type="Proteomes" id="UP000315215">
    <property type="component" value="Chromosome"/>
</dbReference>
<evidence type="ECO:0000256" key="1">
    <source>
        <dbReference type="SAM" id="MobiDB-lite"/>
    </source>
</evidence>
<dbReference type="KEGG" id="aqt:FN924_10680"/>
<keyword evidence="2" id="KW-0472">Membrane</keyword>
<dbReference type="EMBL" id="CP041666">
    <property type="protein sequence ID" value="QDP40614.1"/>
    <property type="molecule type" value="Genomic_DNA"/>
</dbReference>
<organism evidence="3 4">
    <name type="scientific">Radiobacillus deserti</name>
    <dbReference type="NCBI Taxonomy" id="2594883"/>
    <lineage>
        <taxon>Bacteria</taxon>
        <taxon>Bacillati</taxon>
        <taxon>Bacillota</taxon>
        <taxon>Bacilli</taxon>
        <taxon>Bacillales</taxon>
        <taxon>Bacillaceae</taxon>
        <taxon>Radiobacillus</taxon>
    </lineage>
</organism>
<proteinExistence type="predicted"/>
<keyword evidence="2" id="KW-1133">Transmembrane helix</keyword>